<feature type="coiled-coil region" evidence="1">
    <location>
        <begin position="262"/>
        <end position="296"/>
    </location>
</feature>
<comment type="caution">
    <text evidence="3">The sequence shown here is derived from an EMBL/GenBank/DDBJ whole genome shotgun (WGS) entry which is preliminary data.</text>
</comment>
<evidence type="ECO:0000313" key="3">
    <source>
        <dbReference type="EMBL" id="KAL1406541.1"/>
    </source>
</evidence>
<dbReference type="EMBL" id="JBBXJM010000006">
    <property type="protein sequence ID" value="KAL1406541.1"/>
    <property type="molecule type" value="Genomic_DNA"/>
</dbReference>
<evidence type="ECO:0000256" key="2">
    <source>
        <dbReference type="SAM" id="MobiDB-lite"/>
    </source>
</evidence>
<keyword evidence="4" id="KW-1185">Reference proteome</keyword>
<dbReference type="RefSeq" id="XP_069206485.1">
    <property type="nucleotide sequence ID" value="XM_069356644.1"/>
</dbReference>
<accession>A0ABR3PVR5</accession>
<evidence type="ECO:0000256" key="1">
    <source>
        <dbReference type="SAM" id="Coils"/>
    </source>
</evidence>
<gene>
    <name evidence="3" type="ORF">Q8F55_008247</name>
</gene>
<evidence type="ECO:0000313" key="4">
    <source>
        <dbReference type="Proteomes" id="UP001565368"/>
    </source>
</evidence>
<reference evidence="3 4" key="1">
    <citation type="submission" date="2023-08" db="EMBL/GenBank/DDBJ databases">
        <title>Annotated Genome Sequence of Vanrija albida AlHP1.</title>
        <authorList>
            <person name="Herzog R."/>
        </authorList>
    </citation>
    <scope>NUCLEOTIDE SEQUENCE [LARGE SCALE GENOMIC DNA]</scope>
    <source>
        <strain evidence="3 4">AlHP1</strain>
    </source>
</reference>
<dbReference type="GeneID" id="95989290"/>
<sequence>MTSSAPPATPPDVDWICGESRITMANLGGANRYGRPRKCGPDIQAMMHVYNVRGAIRHIDKEFEHHWRPKHWYQGMVSITPDNTDDHILKSLRQCFDEEDPKEMVTLLRELLERTLEVMDNRVHWIDLDRHPKEYPEFEHAIRYMQRDVNKRRRARPRGSPTGDHMTEEQPPSYVPTRAQPPVESAPVPALVQASVPERPPTAPVTAATPAIPHSPINTQATPEAPSPVAAALPISDDTLPPYTAERRQSPPITDEAFTARIAALQAELVTTNRACEEAREAAEAAQMAAAQAITRLEVVMRLTAIERRAELAEGDSRRKSWQIWKRA</sequence>
<keyword evidence="1" id="KW-0175">Coiled coil</keyword>
<proteinExistence type="predicted"/>
<feature type="region of interest" description="Disordered" evidence="2">
    <location>
        <begin position="148"/>
        <end position="185"/>
    </location>
</feature>
<protein>
    <submittedName>
        <fullName evidence="3">Uncharacterized protein</fullName>
    </submittedName>
</protein>
<organism evidence="3 4">
    <name type="scientific">Vanrija albida</name>
    <dbReference type="NCBI Taxonomy" id="181172"/>
    <lineage>
        <taxon>Eukaryota</taxon>
        <taxon>Fungi</taxon>
        <taxon>Dikarya</taxon>
        <taxon>Basidiomycota</taxon>
        <taxon>Agaricomycotina</taxon>
        <taxon>Tremellomycetes</taxon>
        <taxon>Trichosporonales</taxon>
        <taxon>Trichosporonaceae</taxon>
        <taxon>Vanrija</taxon>
    </lineage>
</organism>
<dbReference type="Proteomes" id="UP001565368">
    <property type="component" value="Unassembled WGS sequence"/>
</dbReference>
<name>A0ABR3PVR5_9TREE</name>